<evidence type="ECO:0000256" key="1">
    <source>
        <dbReference type="ARBA" id="ARBA00022741"/>
    </source>
</evidence>
<dbReference type="PRINTS" id="PR01590">
    <property type="entry name" value="HTHFIS"/>
</dbReference>
<dbReference type="CDD" id="cd00009">
    <property type="entry name" value="AAA"/>
    <property type="match status" value="1"/>
</dbReference>
<dbReference type="Gene3D" id="3.30.450.40">
    <property type="match status" value="1"/>
</dbReference>
<feature type="domain" description="Sigma-54 factor interaction" evidence="5">
    <location>
        <begin position="303"/>
        <end position="525"/>
    </location>
</feature>
<dbReference type="PANTHER" id="PTHR32071:SF77">
    <property type="entry name" value="TRANSCRIPTIONAL REGULATORY PROTEIN"/>
    <property type="match status" value="1"/>
</dbReference>
<dbReference type="GO" id="GO:0005524">
    <property type="term" value="F:ATP binding"/>
    <property type="evidence" value="ECO:0007669"/>
    <property type="project" value="UniProtKB-KW"/>
</dbReference>
<comment type="caution">
    <text evidence="6">The sequence shown here is derived from an EMBL/GenBank/DDBJ whole genome shotgun (WGS) entry which is preliminary data.</text>
</comment>
<dbReference type="Pfam" id="PF02954">
    <property type="entry name" value="HTH_8"/>
    <property type="match status" value="1"/>
</dbReference>
<dbReference type="InterPro" id="IPR025662">
    <property type="entry name" value="Sigma_54_int_dom_ATP-bd_1"/>
</dbReference>
<dbReference type="Pfam" id="PF00158">
    <property type="entry name" value="Sigma54_activat"/>
    <property type="match status" value="1"/>
</dbReference>
<accession>A0A1E7Z7S5</accession>
<dbReference type="SUPFAM" id="SSF46689">
    <property type="entry name" value="Homeodomain-like"/>
    <property type="match status" value="1"/>
</dbReference>
<protein>
    <recommendedName>
        <fullName evidence="5">Sigma-54 factor interaction domain-containing protein</fullName>
    </recommendedName>
</protein>
<proteinExistence type="predicted"/>
<dbReference type="PROSITE" id="PS00676">
    <property type="entry name" value="SIGMA54_INTERACT_2"/>
    <property type="match status" value="1"/>
</dbReference>
<dbReference type="InterPro" id="IPR029016">
    <property type="entry name" value="GAF-like_dom_sf"/>
</dbReference>
<dbReference type="EMBL" id="MDHN01000039">
    <property type="protein sequence ID" value="OFC69593.1"/>
    <property type="molecule type" value="Genomic_DNA"/>
</dbReference>
<dbReference type="PROSITE" id="PS00675">
    <property type="entry name" value="SIGMA54_INTERACT_1"/>
    <property type="match status" value="1"/>
</dbReference>
<dbReference type="InterPro" id="IPR009057">
    <property type="entry name" value="Homeodomain-like_sf"/>
</dbReference>
<reference evidence="6 7" key="1">
    <citation type="submission" date="2016-08" db="EMBL/GenBank/DDBJ databases">
        <authorList>
            <person name="Seilhamer J.J."/>
        </authorList>
    </citation>
    <scope>NUCLEOTIDE SEQUENCE [LARGE SCALE GENOMIC DNA]</scope>
    <source>
        <strain evidence="6 7">KCTC 42603</strain>
    </source>
</reference>
<evidence type="ECO:0000256" key="4">
    <source>
        <dbReference type="ARBA" id="ARBA00023163"/>
    </source>
</evidence>
<evidence type="ECO:0000256" key="3">
    <source>
        <dbReference type="ARBA" id="ARBA00023015"/>
    </source>
</evidence>
<evidence type="ECO:0000256" key="2">
    <source>
        <dbReference type="ARBA" id="ARBA00022840"/>
    </source>
</evidence>
<dbReference type="Proteomes" id="UP000175691">
    <property type="component" value="Unassembled WGS sequence"/>
</dbReference>
<dbReference type="InterPro" id="IPR025943">
    <property type="entry name" value="Sigma_54_int_dom_ATP-bd_2"/>
</dbReference>
<dbReference type="SUPFAM" id="SSF52540">
    <property type="entry name" value="P-loop containing nucleoside triphosphate hydrolases"/>
    <property type="match status" value="1"/>
</dbReference>
<gene>
    <name evidence="6" type="ORF">BFC18_17830</name>
</gene>
<dbReference type="PANTHER" id="PTHR32071">
    <property type="entry name" value="TRANSCRIPTIONAL REGULATORY PROTEIN"/>
    <property type="match status" value="1"/>
</dbReference>
<keyword evidence="3" id="KW-0805">Transcription regulation</keyword>
<dbReference type="SMART" id="SM00382">
    <property type="entry name" value="AAA"/>
    <property type="match status" value="1"/>
</dbReference>
<dbReference type="InterPro" id="IPR002078">
    <property type="entry name" value="Sigma_54_int"/>
</dbReference>
<dbReference type="Gene3D" id="1.10.8.60">
    <property type="match status" value="1"/>
</dbReference>
<dbReference type="PROSITE" id="PS50045">
    <property type="entry name" value="SIGMA54_INTERACT_4"/>
    <property type="match status" value="1"/>
</dbReference>
<dbReference type="GO" id="GO:0043565">
    <property type="term" value="F:sequence-specific DNA binding"/>
    <property type="evidence" value="ECO:0007669"/>
    <property type="project" value="InterPro"/>
</dbReference>
<dbReference type="InterPro" id="IPR002197">
    <property type="entry name" value="HTH_Fis"/>
</dbReference>
<name>A0A1E7Z7S5_9ALTE</name>
<dbReference type="STRING" id="1656094.BFC18_17830"/>
<evidence type="ECO:0000313" key="6">
    <source>
        <dbReference type="EMBL" id="OFC69593.1"/>
    </source>
</evidence>
<dbReference type="InterPro" id="IPR058031">
    <property type="entry name" value="AAA_lid_NorR"/>
</dbReference>
<keyword evidence="2" id="KW-0067">ATP-binding</keyword>
<dbReference type="GO" id="GO:0006355">
    <property type="term" value="P:regulation of DNA-templated transcription"/>
    <property type="evidence" value="ECO:0007669"/>
    <property type="project" value="InterPro"/>
</dbReference>
<dbReference type="Pfam" id="PF25601">
    <property type="entry name" value="AAA_lid_14"/>
    <property type="match status" value="1"/>
</dbReference>
<organism evidence="6 7">
    <name type="scientific">Alteromonas confluentis</name>
    <dbReference type="NCBI Taxonomy" id="1656094"/>
    <lineage>
        <taxon>Bacteria</taxon>
        <taxon>Pseudomonadati</taxon>
        <taxon>Pseudomonadota</taxon>
        <taxon>Gammaproteobacteria</taxon>
        <taxon>Alteromonadales</taxon>
        <taxon>Alteromonadaceae</taxon>
        <taxon>Alteromonas/Salinimonas group</taxon>
        <taxon>Alteromonas</taxon>
    </lineage>
</organism>
<dbReference type="AlphaFoldDB" id="A0A1E7Z7S5"/>
<dbReference type="Gene3D" id="3.40.50.300">
    <property type="entry name" value="P-loop containing nucleotide triphosphate hydrolases"/>
    <property type="match status" value="1"/>
</dbReference>
<keyword evidence="7" id="KW-1185">Reference proteome</keyword>
<keyword evidence="1" id="KW-0547">Nucleotide-binding</keyword>
<dbReference type="InterPro" id="IPR003593">
    <property type="entry name" value="AAA+_ATPase"/>
</dbReference>
<keyword evidence="4" id="KW-0804">Transcription</keyword>
<dbReference type="InterPro" id="IPR027417">
    <property type="entry name" value="P-loop_NTPase"/>
</dbReference>
<dbReference type="FunFam" id="3.40.50.300:FF:000006">
    <property type="entry name" value="DNA-binding transcriptional regulator NtrC"/>
    <property type="match status" value="1"/>
</dbReference>
<dbReference type="Gene3D" id="1.10.10.60">
    <property type="entry name" value="Homeodomain-like"/>
    <property type="match status" value="1"/>
</dbReference>
<evidence type="ECO:0000313" key="7">
    <source>
        <dbReference type="Proteomes" id="UP000175691"/>
    </source>
</evidence>
<sequence length="592" mass="66060">MINPDLLDDARRQLLLGHPLPENLLPDAVARSWQRSRDAGLHPWESRLVNRVNDDYPLSETDEHLAATAQPEIDRLWDVFGGEDWCLFCVNSDAVIVRSKTNAETPPLNMLKTGVRVQEADIGTTAPACTLREKRAFVFTGPQHYLKEFDRFFCVSVPVFGPDNQLAGALDMTGIGERNTQVVFEQLRLSAMAIENQLFTDHYAGCDIFSIQSSPTFLNTPFQGLVALSADGNFVAASHSARQLLQLRISSRSLPFNQSSLKNLGARTEKRALPDGTYIYVRNLAAGVTTFRHAQQQSYVPVSVSTEPAIEKQFGIAVKACKADIPIMITGETGTGKEVFAKALHDTIDADSPFIAINCSAMPENLIESELFGYEEGSFTGAKKGGARGKLEDADGGTLLLDEIGDMPLRLQTRLLRFLQERQITRIGSSMIRPLSIRIICATHRDLPAMVAKQMFREDLYYRLKGMQVKLPPLHLRQDLRRLITTIVASFNHTEITEDAMQWLINQPWPGNIRQLRQTIHLATVIADGKKALRPEHFVEFDAQPQEVEPLTLADIEKNAIEAAVQRHHGNLTAAARELGISRTTLYKKREN</sequence>
<evidence type="ECO:0000259" key="5">
    <source>
        <dbReference type="PROSITE" id="PS50045"/>
    </source>
</evidence>